<reference evidence="3" key="1">
    <citation type="submission" date="2024-06" db="EMBL/GenBank/DDBJ databases">
        <title>Multi-omics analyses provide insights into the biosynthesis of the anticancer antibiotic pleurotin in Hohenbuehelia grisea.</title>
        <authorList>
            <person name="Weaver J.A."/>
            <person name="Alberti F."/>
        </authorList>
    </citation>
    <scope>NUCLEOTIDE SEQUENCE [LARGE SCALE GENOMIC DNA]</scope>
    <source>
        <strain evidence="3">T-177</strain>
    </source>
</reference>
<evidence type="ECO:0000256" key="1">
    <source>
        <dbReference type="SAM" id="Phobius"/>
    </source>
</evidence>
<keyword evidence="1" id="KW-0812">Transmembrane</keyword>
<keyword evidence="1" id="KW-1133">Transmembrane helix</keyword>
<keyword evidence="1" id="KW-0472">Membrane</keyword>
<evidence type="ECO:0000313" key="3">
    <source>
        <dbReference type="Proteomes" id="UP001556367"/>
    </source>
</evidence>
<organism evidence="2 3">
    <name type="scientific">Hohenbuehelia grisea</name>
    <dbReference type="NCBI Taxonomy" id="104357"/>
    <lineage>
        <taxon>Eukaryota</taxon>
        <taxon>Fungi</taxon>
        <taxon>Dikarya</taxon>
        <taxon>Basidiomycota</taxon>
        <taxon>Agaricomycotina</taxon>
        <taxon>Agaricomycetes</taxon>
        <taxon>Agaricomycetidae</taxon>
        <taxon>Agaricales</taxon>
        <taxon>Pleurotineae</taxon>
        <taxon>Pleurotaceae</taxon>
        <taxon>Hohenbuehelia</taxon>
    </lineage>
</organism>
<sequence length="323" mass="35600">MDIFARILACSLIEVPRRLALNALLVGLAVELICVITSPVVNPICLQTAMSSTVFCTTFSKILHPASSTLEHPLVINSTLFNPSVSALIVAFTNSTYDLRLRASSVEASGVETKSTLIQLLPEYAEDMETLSEELHKLQAFMLLSEDQFKESLVGSPLLRRPFSIQHMVRLPTPNAAPLITLFDEMTSMTDGFLCRVSSHTEALSVRAGMLESRLIAVGIVLETLTMCMEEEVGWWTPLRRPSRQRNYEILLSARHSIGRSILLIAKLRDVLVGVASNSHALESFLSEVVVSTKVTKAILAATKVLWSGVERLSSPFRYNNGL</sequence>
<name>A0ABR3IRM9_9AGAR</name>
<accession>A0ABR3IRM9</accession>
<protein>
    <submittedName>
        <fullName evidence="2">Uncharacterized protein</fullName>
    </submittedName>
</protein>
<dbReference type="EMBL" id="JASNQZ010000015">
    <property type="protein sequence ID" value="KAL0945955.1"/>
    <property type="molecule type" value="Genomic_DNA"/>
</dbReference>
<proteinExistence type="predicted"/>
<dbReference type="Proteomes" id="UP001556367">
    <property type="component" value="Unassembled WGS sequence"/>
</dbReference>
<evidence type="ECO:0000313" key="2">
    <source>
        <dbReference type="EMBL" id="KAL0945955.1"/>
    </source>
</evidence>
<comment type="caution">
    <text evidence="2">The sequence shown here is derived from an EMBL/GenBank/DDBJ whole genome shotgun (WGS) entry which is preliminary data.</text>
</comment>
<keyword evidence="3" id="KW-1185">Reference proteome</keyword>
<gene>
    <name evidence="2" type="ORF">HGRIS_012233</name>
</gene>
<feature type="transmembrane region" description="Helical" evidence="1">
    <location>
        <begin position="21"/>
        <end position="41"/>
    </location>
</feature>